<feature type="transmembrane region" description="Helical" evidence="11">
    <location>
        <begin position="363"/>
        <end position="382"/>
    </location>
</feature>
<dbReference type="GO" id="GO:0015297">
    <property type="term" value="F:antiporter activity"/>
    <property type="evidence" value="ECO:0007669"/>
    <property type="project" value="UniProtKB-KW"/>
</dbReference>
<evidence type="ECO:0000313" key="13">
    <source>
        <dbReference type="EMBL" id="AOS96341.1"/>
    </source>
</evidence>
<keyword evidence="14" id="KW-1185">Reference proteome</keyword>
<evidence type="ECO:0000256" key="11">
    <source>
        <dbReference type="SAM" id="Phobius"/>
    </source>
</evidence>
<evidence type="ECO:0000256" key="2">
    <source>
        <dbReference type="ARBA" id="ARBA00005551"/>
    </source>
</evidence>
<dbReference type="InterPro" id="IPR006153">
    <property type="entry name" value="Cation/H_exchanger_TM"/>
</dbReference>
<feature type="transmembrane region" description="Helical" evidence="11">
    <location>
        <begin position="87"/>
        <end position="110"/>
    </location>
</feature>
<dbReference type="RefSeq" id="WP_069946491.1">
    <property type="nucleotide sequence ID" value="NZ_CP014143.1"/>
</dbReference>
<dbReference type="STRING" id="1769779.AUP74_00874"/>
<dbReference type="NCBIfam" id="TIGR00932">
    <property type="entry name" value="2a37"/>
    <property type="match status" value="1"/>
</dbReference>
<dbReference type="AlphaFoldDB" id="A0A1C9W5A8"/>
<sequence length="619" mass="67708">MEHSSFIFQAVIYLAAAVIAVPLATRLGLGSVLGYLIAGVAIGPHALGLVGDASEEMHVAEFGVALMLFLIGLELQPRKLWRMRGAIFGTGSAQLLLTAAAIAAVALLIYEKSWRPAVAIGLILALSSTAIVLQSLTEKGLLRTEGGRGAFSVLLFQDIAVIPILALLPLLAGNLPEVDAGGLSGWRYALAVIGTMIAFVLAGRYLLGPLLRLVAGSQLREMFTVTSLLIVVGAAAVMIWLDLSPALGTFMAGVILAESEFRHELEADIQPFKGLLLGLFFIAVGASVNFNLIAQYPLLLLALVVLLVVVKFAVLFTLARITGMSKGEDWLFALSLAQAGEFGFVLVSFAAQRQVLEATTANLLVVVIALSMALTPILLLIYEQFVQPRYLRGTSVDREKEEAHPEDHGSPVIIIGYGRFGQIAGRLLNACGFETTLLERNAEQLDLVRRYGIKAYYGDASREELLQAAGAKNARLVILTLSDQAASLEIVAQIRKHFPHLIILARARNRMHQYALMEAGVKYIFRETVDSALSIGEKALQLLGLSPLQARRATRKFKQHDQRMLESLFPYWRDESQHIAQTKIYREQLLQALKEDRRDKDLHLDHHWDQEEAKSKPGL</sequence>
<dbReference type="GO" id="GO:0008324">
    <property type="term" value="F:monoatomic cation transmembrane transporter activity"/>
    <property type="evidence" value="ECO:0007669"/>
    <property type="project" value="InterPro"/>
</dbReference>
<keyword evidence="9" id="KW-0406">Ion transport</keyword>
<dbReference type="KEGG" id="micc:AUP74_00874"/>
<keyword evidence="5" id="KW-0633">Potassium transport</keyword>
<evidence type="ECO:0000256" key="1">
    <source>
        <dbReference type="ARBA" id="ARBA00004127"/>
    </source>
</evidence>
<comment type="similarity">
    <text evidence="2">Belongs to the monovalent cation:proton antiporter 2 (CPA2) transporter (TC 2.A.37) family.</text>
</comment>
<feature type="transmembrane region" description="Helical" evidence="11">
    <location>
        <begin position="298"/>
        <end position="318"/>
    </location>
</feature>
<dbReference type="Gene3D" id="3.40.50.720">
    <property type="entry name" value="NAD(P)-binding Rossmann-like Domain"/>
    <property type="match status" value="1"/>
</dbReference>
<feature type="transmembrane region" description="Helical" evidence="11">
    <location>
        <begin position="188"/>
        <end position="207"/>
    </location>
</feature>
<dbReference type="PANTHER" id="PTHR46157:SF4">
    <property type="entry name" value="K(+) EFFLUX ANTIPORTER 3, CHLOROPLASTIC"/>
    <property type="match status" value="1"/>
</dbReference>
<evidence type="ECO:0000256" key="6">
    <source>
        <dbReference type="ARBA" id="ARBA00022692"/>
    </source>
</evidence>
<dbReference type="PATRIC" id="fig|1769779.3.peg.892"/>
<feature type="transmembrane region" description="Helical" evidence="11">
    <location>
        <begin position="32"/>
        <end position="51"/>
    </location>
</feature>
<dbReference type="GO" id="GO:0005886">
    <property type="term" value="C:plasma membrane"/>
    <property type="evidence" value="ECO:0007669"/>
    <property type="project" value="TreeGrafter"/>
</dbReference>
<dbReference type="EMBL" id="CP014143">
    <property type="protein sequence ID" value="AOS96341.1"/>
    <property type="molecule type" value="Genomic_DNA"/>
</dbReference>
<name>A0A1C9W5A8_9GAMM</name>
<keyword evidence="10 11" id="KW-0472">Membrane</keyword>
<feature type="transmembrane region" description="Helical" evidence="11">
    <location>
        <begin position="6"/>
        <end position="25"/>
    </location>
</feature>
<dbReference type="GO" id="GO:1902600">
    <property type="term" value="P:proton transmembrane transport"/>
    <property type="evidence" value="ECO:0007669"/>
    <property type="project" value="InterPro"/>
</dbReference>
<dbReference type="Gene3D" id="1.20.1530.20">
    <property type="match status" value="1"/>
</dbReference>
<evidence type="ECO:0000256" key="8">
    <source>
        <dbReference type="ARBA" id="ARBA00022989"/>
    </source>
</evidence>
<feature type="transmembrane region" description="Helical" evidence="11">
    <location>
        <begin position="274"/>
        <end position="292"/>
    </location>
</feature>
<reference evidence="14" key="1">
    <citation type="submission" date="2016-01" db="EMBL/GenBank/DDBJ databases">
        <title>Complete genome sequence of Microbulbifer sp. CCB-MM1, a halophile isolated from Matang Mangrove Forest, Perak.</title>
        <authorList>
            <person name="Moh T.H."/>
            <person name="Dinesh B."/>
            <person name="Lau N.-S."/>
            <person name="Go F."/>
            <person name="Alexander Chong S.-C."/>
        </authorList>
    </citation>
    <scope>NUCLEOTIDE SEQUENCE [LARGE SCALE GENOMIC DNA]</scope>
    <source>
        <strain evidence="14">CCB-MM1</strain>
    </source>
</reference>
<dbReference type="PROSITE" id="PS51201">
    <property type="entry name" value="RCK_N"/>
    <property type="match status" value="1"/>
</dbReference>
<dbReference type="Proteomes" id="UP000095672">
    <property type="component" value="Chromosome"/>
</dbReference>
<dbReference type="Pfam" id="PF02254">
    <property type="entry name" value="TrkA_N"/>
    <property type="match status" value="1"/>
</dbReference>
<protein>
    <submittedName>
        <fullName evidence="13">Glutathione-regulated potassium-efflux system protein KefC</fullName>
    </submittedName>
</protein>
<keyword evidence="7" id="KW-0630">Potassium</keyword>
<dbReference type="SUPFAM" id="SSF51735">
    <property type="entry name" value="NAD(P)-binding Rossmann-fold domains"/>
    <property type="match status" value="1"/>
</dbReference>
<dbReference type="InterPro" id="IPR003148">
    <property type="entry name" value="RCK_N"/>
</dbReference>
<dbReference type="GO" id="GO:0006813">
    <property type="term" value="P:potassium ion transport"/>
    <property type="evidence" value="ECO:0007669"/>
    <property type="project" value="UniProtKB-KW"/>
</dbReference>
<accession>A0A1C9W5A8</accession>
<feature type="transmembrane region" description="Helical" evidence="11">
    <location>
        <begin position="330"/>
        <end position="351"/>
    </location>
</feature>
<feature type="domain" description="RCK N-terminal" evidence="12">
    <location>
        <begin position="409"/>
        <end position="533"/>
    </location>
</feature>
<dbReference type="GO" id="GO:0012505">
    <property type="term" value="C:endomembrane system"/>
    <property type="evidence" value="ECO:0007669"/>
    <property type="project" value="UniProtKB-SubCell"/>
</dbReference>
<dbReference type="InterPro" id="IPR036291">
    <property type="entry name" value="NAD(P)-bd_dom_sf"/>
</dbReference>
<evidence type="ECO:0000256" key="5">
    <source>
        <dbReference type="ARBA" id="ARBA00022538"/>
    </source>
</evidence>
<evidence type="ECO:0000313" key="14">
    <source>
        <dbReference type="Proteomes" id="UP000095672"/>
    </source>
</evidence>
<keyword evidence="3" id="KW-0813">Transport</keyword>
<feature type="transmembrane region" description="Helical" evidence="11">
    <location>
        <begin position="219"/>
        <end position="240"/>
    </location>
</feature>
<comment type="subcellular location">
    <subcellularLocation>
        <location evidence="1">Endomembrane system</location>
        <topology evidence="1">Multi-pass membrane protein</topology>
    </subcellularLocation>
</comment>
<keyword evidence="4" id="KW-0050">Antiport</keyword>
<dbReference type="OrthoDB" id="9781411at2"/>
<proteinExistence type="inferred from homology"/>
<dbReference type="InterPro" id="IPR004771">
    <property type="entry name" value="K/H_exchanger"/>
</dbReference>
<evidence type="ECO:0000256" key="4">
    <source>
        <dbReference type="ARBA" id="ARBA00022449"/>
    </source>
</evidence>
<evidence type="ECO:0000256" key="9">
    <source>
        <dbReference type="ARBA" id="ARBA00023065"/>
    </source>
</evidence>
<organism evidence="13 14">
    <name type="scientific">Microbulbifer aggregans</name>
    <dbReference type="NCBI Taxonomy" id="1769779"/>
    <lineage>
        <taxon>Bacteria</taxon>
        <taxon>Pseudomonadati</taxon>
        <taxon>Pseudomonadota</taxon>
        <taxon>Gammaproteobacteria</taxon>
        <taxon>Cellvibrionales</taxon>
        <taxon>Microbulbiferaceae</taxon>
        <taxon>Microbulbifer</taxon>
    </lineage>
</organism>
<feature type="transmembrane region" description="Helical" evidence="11">
    <location>
        <begin position="57"/>
        <end position="75"/>
    </location>
</feature>
<evidence type="ECO:0000256" key="7">
    <source>
        <dbReference type="ARBA" id="ARBA00022958"/>
    </source>
</evidence>
<evidence type="ECO:0000256" key="3">
    <source>
        <dbReference type="ARBA" id="ARBA00022448"/>
    </source>
</evidence>
<feature type="transmembrane region" description="Helical" evidence="11">
    <location>
        <begin position="116"/>
        <end position="137"/>
    </location>
</feature>
<dbReference type="PANTHER" id="PTHR46157">
    <property type="entry name" value="K(+) EFFLUX ANTIPORTER 3, CHLOROPLASTIC"/>
    <property type="match status" value="1"/>
</dbReference>
<keyword evidence="6 11" id="KW-0812">Transmembrane</keyword>
<feature type="transmembrane region" description="Helical" evidence="11">
    <location>
        <begin position="149"/>
        <end position="168"/>
    </location>
</feature>
<evidence type="ECO:0000259" key="12">
    <source>
        <dbReference type="PROSITE" id="PS51201"/>
    </source>
</evidence>
<dbReference type="Pfam" id="PF00999">
    <property type="entry name" value="Na_H_Exchanger"/>
    <property type="match status" value="1"/>
</dbReference>
<dbReference type="InterPro" id="IPR038770">
    <property type="entry name" value="Na+/solute_symporter_sf"/>
</dbReference>
<dbReference type="FunFam" id="3.40.50.720:FF:000036">
    <property type="entry name" value="Glutathione-regulated potassium-efflux system protein KefB"/>
    <property type="match status" value="1"/>
</dbReference>
<evidence type="ECO:0000256" key="10">
    <source>
        <dbReference type="ARBA" id="ARBA00023136"/>
    </source>
</evidence>
<gene>
    <name evidence="13" type="primary">kefC</name>
    <name evidence="13" type="ORF">AUP74_00874</name>
</gene>
<keyword evidence="8 11" id="KW-1133">Transmembrane helix</keyword>